<feature type="compositionally biased region" description="Low complexity" evidence="1">
    <location>
        <begin position="90"/>
        <end position="104"/>
    </location>
</feature>
<proteinExistence type="predicted"/>
<evidence type="ECO:0000256" key="1">
    <source>
        <dbReference type="SAM" id="MobiDB-lite"/>
    </source>
</evidence>
<accession>A0A9W8CUQ2</accession>
<reference evidence="2" key="1">
    <citation type="submission" date="2022-07" db="EMBL/GenBank/DDBJ databases">
        <title>Phylogenomic reconstructions and comparative analyses of Kickxellomycotina fungi.</title>
        <authorList>
            <person name="Reynolds N.K."/>
            <person name="Stajich J.E."/>
            <person name="Barry K."/>
            <person name="Grigoriev I.V."/>
            <person name="Crous P."/>
            <person name="Smith M.E."/>
        </authorList>
    </citation>
    <scope>NUCLEOTIDE SEQUENCE</scope>
    <source>
        <strain evidence="2">BCRC 34381</strain>
    </source>
</reference>
<comment type="caution">
    <text evidence="2">The sequence shown here is derived from an EMBL/GenBank/DDBJ whole genome shotgun (WGS) entry which is preliminary data.</text>
</comment>
<dbReference type="AlphaFoldDB" id="A0A9W8CUQ2"/>
<feature type="region of interest" description="Disordered" evidence="1">
    <location>
        <begin position="89"/>
        <end position="133"/>
    </location>
</feature>
<sequence>MALELAVKALSISLEHKSKAHEATRKALQAVRSAYKGSRAQLAQLEERLHLTVLDSASVVAQLTQMKAKQRDLISANRAMATKLVKAREAPQALAAPDKAAPQQSSAGHAPPAAAKRNTALGADHFATSDIKP</sequence>
<name>A0A9W8CUQ2_9FUNG</name>
<dbReference type="Proteomes" id="UP001143981">
    <property type="component" value="Unassembled WGS sequence"/>
</dbReference>
<evidence type="ECO:0000313" key="3">
    <source>
        <dbReference type="Proteomes" id="UP001143981"/>
    </source>
</evidence>
<protein>
    <submittedName>
        <fullName evidence="2">Uncharacterized protein</fullName>
    </submittedName>
</protein>
<dbReference type="EMBL" id="JANBOI010001500">
    <property type="protein sequence ID" value="KAJ1726534.1"/>
    <property type="molecule type" value="Genomic_DNA"/>
</dbReference>
<feature type="non-terminal residue" evidence="2">
    <location>
        <position position="133"/>
    </location>
</feature>
<organism evidence="2 3">
    <name type="scientific">Coemansia biformis</name>
    <dbReference type="NCBI Taxonomy" id="1286918"/>
    <lineage>
        <taxon>Eukaryota</taxon>
        <taxon>Fungi</taxon>
        <taxon>Fungi incertae sedis</taxon>
        <taxon>Zoopagomycota</taxon>
        <taxon>Kickxellomycotina</taxon>
        <taxon>Kickxellomycetes</taxon>
        <taxon>Kickxellales</taxon>
        <taxon>Kickxellaceae</taxon>
        <taxon>Coemansia</taxon>
    </lineage>
</organism>
<evidence type="ECO:0000313" key="2">
    <source>
        <dbReference type="EMBL" id="KAJ1726534.1"/>
    </source>
</evidence>
<gene>
    <name evidence="2" type="ORF">LPJ61_005123</name>
</gene>
<keyword evidence="3" id="KW-1185">Reference proteome</keyword>